<dbReference type="RefSeq" id="WP_148135104.1">
    <property type="nucleotide sequence ID" value="NZ_CP017634.1"/>
</dbReference>
<evidence type="ECO:0000313" key="5">
    <source>
        <dbReference type="EMBL" id="ATW25839.1"/>
    </source>
</evidence>
<dbReference type="OrthoDB" id="9789842at2"/>
<dbReference type="InterPro" id="IPR051312">
    <property type="entry name" value="Diverse_Substr_Oxidored"/>
</dbReference>
<accession>A0A3G1KTQ7</accession>
<dbReference type="InterPro" id="IPR016169">
    <property type="entry name" value="FAD-bd_PCMH_sub2"/>
</dbReference>
<dbReference type="InterPro" id="IPR036683">
    <property type="entry name" value="CO_DH_flav_C_dom_sf"/>
</dbReference>
<dbReference type="Proteomes" id="UP000323521">
    <property type="component" value="Chromosome"/>
</dbReference>
<dbReference type="AlphaFoldDB" id="A0A3G1KTQ7"/>
<name>A0A3G1KTQ7_FORW1</name>
<dbReference type="Gene3D" id="3.30.465.10">
    <property type="match status" value="1"/>
</dbReference>
<dbReference type="GO" id="GO:0071949">
    <property type="term" value="F:FAD binding"/>
    <property type="evidence" value="ECO:0007669"/>
    <property type="project" value="InterPro"/>
</dbReference>
<sequence>MMRFAYLRPTTIKETCELLNRYGRAAKVIAGGTDLMGQIRDEDEKLAGLQYVIDISGIDELGCIEEDSNEIRIGPLVTHDQISSSPLLRTAVPFLAEACSTVGSPQIRHRGTLGGSVCNASPAADPVPVLIALDANVKLESVRGVRVLPLVGIFEKPYRTNIAADELLTEISFMRLPIGSRTAFIKLGRRKALAIARMNVAVSVTLDEVGRVIEARIAPGSVLPKPDRVSGAEEVLVGNEPKSELIEQAAEKVAEEMIKRSGIRWSTTYKEPVIAVLTRRALNQALGVG</sequence>
<keyword evidence="2" id="KW-0274">FAD</keyword>
<evidence type="ECO:0000256" key="1">
    <source>
        <dbReference type="ARBA" id="ARBA00022630"/>
    </source>
</evidence>
<dbReference type="KEGG" id="fwa:DCMF_14650"/>
<gene>
    <name evidence="5" type="ORF">DCMF_14650</name>
</gene>
<evidence type="ECO:0000259" key="4">
    <source>
        <dbReference type="PROSITE" id="PS51387"/>
    </source>
</evidence>
<evidence type="ECO:0000256" key="2">
    <source>
        <dbReference type="ARBA" id="ARBA00022827"/>
    </source>
</evidence>
<keyword evidence="3" id="KW-0560">Oxidoreductase</keyword>
<dbReference type="EMBL" id="CP017634">
    <property type="protein sequence ID" value="ATW25839.1"/>
    <property type="molecule type" value="Genomic_DNA"/>
</dbReference>
<dbReference type="GO" id="GO:0016491">
    <property type="term" value="F:oxidoreductase activity"/>
    <property type="evidence" value="ECO:0007669"/>
    <property type="project" value="UniProtKB-KW"/>
</dbReference>
<dbReference type="InterPro" id="IPR016167">
    <property type="entry name" value="FAD-bd_PCMH_sub1"/>
</dbReference>
<dbReference type="SUPFAM" id="SSF55447">
    <property type="entry name" value="CO dehydrogenase flavoprotein C-terminal domain-like"/>
    <property type="match status" value="1"/>
</dbReference>
<dbReference type="SMART" id="SM01092">
    <property type="entry name" value="CO_deh_flav_C"/>
    <property type="match status" value="1"/>
</dbReference>
<dbReference type="InterPro" id="IPR016166">
    <property type="entry name" value="FAD-bd_PCMH"/>
</dbReference>
<dbReference type="Gene3D" id="3.30.43.10">
    <property type="entry name" value="Uridine Diphospho-n-acetylenolpyruvylglucosamine Reductase, domain 2"/>
    <property type="match status" value="1"/>
</dbReference>
<dbReference type="Pfam" id="PF03450">
    <property type="entry name" value="CO_deh_flav_C"/>
    <property type="match status" value="1"/>
</dbReference>
<reference evidence="5 6" key="1">
    <citation type="submission" date="2016-10" db="EMBL/GenBank/DDBJ databases">
        <title>Complete Genome Sequence of Peptococcaceae strain DCMF.</title>
        <authorList>
            <person name="Edwards R.J."/>
            <person name="Holland S.I."/>
            <person name="Deshpande N.P."/>
            <person name="Wong Y.K."/>
            <person name="Ertan H."/>
            <person name="Manefield M."/>
            <person name="Russell T.L."/>
            <person name="Lee M.J."/>
        </authorList>
    </citation>
    <scope>NUCLEOTIDE SEQUENCE [LARGE SCALE GENOMIC DNA]</scope>
    <source>
        <strain evidence="5 6">DCMF</strain>
    </source>
</reference>
<dbReference type="PANTHER" id="PTHR42659">
    <property type="entry name" value="XANTHINE DEHYDROGENASE SUBUNIT C-RELATED"/>
    <property type="match status" value="1"/>
</dbReference>
<protein>
    <recommendedName>
        <fullName evidence="4">FAD-binding PCMH-type domain-containing protein</fullName>
    </recommendedName>
</protein>
<feature type="domain" description="FAD-binding PCMH-type" evidence="4">
    <location>
        <begin position="1"/>
        <end position="178"/>
    </location>
</feature>
<organism evidence="5 6">
    <name type="scientific">Formimonas warabiya</name>
    <dbReference type="NCBI Taxonomy" id="1761012"/>
    <lineage>
        <taxon>Bacteria</taxon>
        <taxon>Bacillati</taxon>
        <taxon>Bacillota</taxon>
        <taxon>Clostridia</taxon>
        <taxon>Eubacteriales</taxon>
        <taxon>Peptococcaceae</taxon>
        <taxon>Candidatus Formimonas</taxon>
    </lineage>
</organism>
<dbReference type="Pfam" id="PF00941">
    <property type="entry name" value="FAD_binding_5"/>
    <property type="match status" value="1"/>
</dbReference>
<evidence type="ECO:0000256" key="3">
    <source>
        <dbReference type="ARBA" id="ARBA00023002"/>
    </source>
</evidence>
<dbReference type="Gene3D" id="3.30.390.50">
    <property type="entry name" value="CO dehydrogenase flavoprotein, C-terminal domain"/>
    <property type="match status" value="1"/>
</dbReference>
<dbReference type="InterPro" id="IPR005107">
    <property type="entry name" value="CO_DH_flav_C"/>
</dbReference>
<keyword evidence="6" id="KW-1185">Reference proteome</keyword>
<dbReference type="InterPro" id="IPR036318">
    <property type="entry name" value="FAD-bd_PCMH-like_sf"/>
</dbReference>
<dbReference type="PROSITE" id="PS51387">
    <property type="entry name" value="FAD_PCMH"/>
    <property type="match status" value="1"/>
</dbReference>
<proteinExistence type="predicted"/>
<dbReference type="PANTHER" id="PTHR42659:SF2">
    <property type="entry name" value="XANTHINE DEHYDROGENASE SUBUNIT C-RELATED"/>
    <property type="match status" value="1"/>
</dbReference>
<keyword evidence="1" id="KW-0285">Flavoprotein</keyword>
<dbReference type="SUPFAM" id="SSF56176">
    <property type="entry name" value="FAD-binding/transporter-associated domain-like"/>
    <property type="match status" value="1"/>
</dbReference>
<dbReference type="FunFam" id="3.30.465.10:FF:000017">
    <property type="entry name" value="Xanthine dehydrogenase, FAD binding subunit"/>
    <property type="match status" value="1"/>
</dbReference>
<evidence type="ECO:0000313" key="6">
    <source>
        <dbReference type="Proteomes" id="UP000323521"/>
    </source>
</evidence>
<dbReference type="InterPro" id="IPR002346">
    <property type="entry name" value="Mopterin_DH_FAD-bd"/>
</dbReference>